<dbReference type="SUPFAM" id="SSF55909">
    <property type="entry name" value="Pentein"/>
    <property type="match status" value="1"/>
</dbReference>
<dbReference type="Pfam" id="PF19420">
    <property type="entry name" value="DDAH_eukar"/>
    <property type="match status" value="1"/>
</dbReference>
<reference evidence="2" key="1">
    <citation type="journal article" date="2019" name="Int. J. Syst. Evol. Microbiol.">
        <title>The Global Catalogue of Microorganisms (GCM) 10K type strain sequencing project: providing services to taxonomists for standard genome sequencing and annotation.</title>
        <authorList>
            <consortium name="The Broad Institute Genomics Platform"/>
            <consortium name="The Broad Institute Genome Sequencing Center for Infectious Disease"/>
            <person name="Wu L."/>
            <person name="Ma J."/>
        </authorList>
    </citation>
    <scope>NUCLEOTIDE SEQUENCE [LARGE SCALE GENOMIC DNA]</scope>
    <source>
        <strain evidence="2">CGMCC 4.7466</strain>
    </source>
</reference>
<organism evidence="1 2">
    <name type="scientific">Negadavirga shengliensis</name>
    <dbReference type="NCBI Taxonomy" id="1389218"/>
    <lineage>
        <taxon>Bacteria</taxon>
        <taxon>Pseudomonadati</taxon>
        <taxon>Bacteroidota</taxon>
        <taxon>Cytophagia</taxon>
        <taxon>Cytophagales</taxon>
        <taxon>Cyclobacteriaceae</taxon>
        <taxon>Negadavirga</taxon>
    </lineage>
</organism>
<gene>
    <name evidence="1" type="primary">ctlX</name>
    <name evidence="1" type="ORF">ACFPFU_24875</name>
</gene>
<dbReference type="Gene3D" id="3.75.10.10">
    <property type="entry name" value="L-arginine/glycine Amidinotransferase, Chain A"/>
    <property type="match status" value="1"/>
</dbReference>
<keyword evidence="1" id="KW-0378">Hydrolase</keyword>
<accession>A0ABV9T910</accession>
<name>A0ABV9T910_9BACT</name>
<protein>
    <submittedName>
        <fullName evidence="1">Citrulline utilization hydrolase CtlX</fullName>
    </submittedName>
</protein>
<sequence>MQTASAVLMVRPAAFGFNPQTAYDNLFQRAYKGNDLSEVKRLVRYQFENSVNALRERGIEVIVAEDTALPSKPDAVFPNNWLSTHGDGKAIIYPMKARNRRLERRKEIIELLINKGYRVDEIIDLTFFEEDGQFLEGTGSVVFDRVQKIAYAAASERTHPVPLAYLAALMDYEVVGFHAVIRKSGKMYPVYHTNVMMHVGTDLAVTCLDAIPSTFEKMNLKTQLENSGKKIIPITVHQKMNFCGNMLELINKNGERYTVMSETAYRSLRKGQIKTIERCTGVITPDVSMIESLGGGSIRCMLAEIFLPVA</sequence>
<comment type="caution">
    <text evidence="1">The sequence shown here is derived from an EMBL/GenBank/DDBJ whole genome shotgun (WGS) entry which is preliminary data.</text>
</comment>
<dbReference type="PANTHER" id="PTHR43224">
    <property type="entry name" value="AMIDINOTRANSFERASE"/>
    <property type="match status" value="1"/>
</dbReference>
<dbReference type="PANTHER" id="PTHR43224:SF1">
    <property type="entry name" value="AMIDINOTRANSFERASE"/>
    <property type="match status" value="1"/>
</dbReference>
<dbReference type="PIRSF" id="PIRSF028188">
    <property type="entry name" value="Amdntrnsf_FN0238"/>
    <property type="match status" value="1"/>
</dbReference>
<proteinExistence type="predicted"/>
<dbReference type="GO" id="GO:0016787">
    <property type="term" value="F:hydrolase activity"/>
    <property type="evidence" value="ECO:0007669"/>
    <property type="project" value="UniProtKB-KW"/>
</dbReference>
<keyword evidence="2" id="KW-1185">Reference proteome</keyword>
<dbReference type="RefSeq" id="WP_377069322.1">
    <property type="nucleotide sequence ID" value="NZ_JBHSJJ010000025.1"/>
</dbReference>
<evidence type="ECO:0000313" key="2">
    <source>
        <dbReference type="Proteomes" id="UP001595818"/>
    </source>
</evidence>
<evidence type="ECO:0000313" key="1">
    <source>
        <dbReference type="EMBL" id="MFC4874961.1"/>
    </source>
</evidence>
<dbReference type="EMBL" id="JBHSJJ010000025">
    <property type="protein sequence ID" value="MFC4874961.1"/>
    <property type="molecule type" value="Genomic_DNA"/>
</dbReference>
<dbReference type="NCBIfam" id="NF046062">
    <property type="entry name" value="citrull_CtlX"/>
    <property type="match status" value="1"/>
</dbReference>
<dbReference type="Proteomes" id="UP001595818">
    <property type="component" value="Unassembled WGS sequence"/>
</dbReference>
<dbReference type="InterPro" id="IPR014541">
    <property type="entry name" value="Amdntrnsf_FN0238"/>
</dbReference>